<sequence length="125" mass="14353">MIKKQIFYFLIIGILASVTNLIIVMCLVEFASFKPLVANFFAFLIAFNVSYFGHRFLTFSTTQESHKKAATQFFINVMIGLALNEAIYYIFLHLLHIQYLVALFLTMGIVAVYTFVVSKFLIFKA</sequence>
<accession>A0A2Z4XX12</accession>
<dbReference type="RefSeq" id="WP_112869122.1">
    <property type="nucleotide sequence ID" value="NZ_CP021781.1"/>
</dbReference>
<feature type="transmembrane region" description="Helical" evidence="6">
    <location>
        <begin position="7"/>
        <end position="30"/>
    </location>
</feature>
<evidence type="ECO:0000313" key="8">
    <source>
        <dbReference type="EMBL" id="AXA32945.1"/>
    </source>
</evidence>
<keyword evidence="3 6" id="KW-0812">Transmembrane</keyword>
<dbReference type="EMBL" id="CP043424">
    <property type="protein sequence ID" value="QIW11171.1"/>
    <property type="molecule type" value="Genomic_DNA"/>
</dbReference>
<feature type="transmembrane region" description="Helical" evidence="6">
    <location>
        <begin position="36"/>
        <end position="53"/>
    </location>
</feature>
<dbReference type="EMBL" id="CP021781">
    <property type="protein sequence ID" value="AXA32945.1"/>
    <property type="molecule type" value="Genomic_DNA"/>
</dbReference>
<comment type="subcellular location">
    <subcellularLocation>
        <location evidence="1">Membrane</location>
        <topology evidence="1">Multi-pass membrane protein</topology>
    </subcellularLocation>
</comment>
<evidence type="ECO:0000259" key="7">
    <source>
        <dbReference type="Pfam" id="PF04138"/>
    </source>
</evidence>
<evidence type="ECO:0000256" key="1">
    <source>
        <dbReference type="ARBA" id="ARBA00004141"/>
    </source>
</evidence>
<keyword evidence="11" id="KW-1185">Reference proteome</keyword>
<evidence type="ECO:0000256" key="6">
    <source>
        <dbReference type="SAM" id="Phobius"/>
    </source>
</evidence>
<evidence type="ECO:0000256" key="4">
    <source>
        <dbReference type="ARBA" id="ARBA00022989"/>
    </source>
</evidence>
<name>A0A2Z4XX12_9GAMM</name>
<evidence type="ECO:0000313" key="9">
    <source>
        <dbReference type="EMBL" id="QIW11171.1"/>
    </source>
</evidence>
<protein>
    <submittedName>
        <fullName evidence="9">GtrA family protein</fullName>
    </submittedName>
    <submittedName>
        <fullName evidence="8">Polysaccharide biosynthesis protein GtrA</fullName>
    </submittedName>
</protein>
<dbReference type="PANTHER" id="PTHR38459">
    <property type="entry name" value="PROPHAGE BACTOPRENOL-LINKED GLUCOSE TRANSLOCASE HOMOLOG"/>
    <property type="match status" value="1"/>
</dbReference>
<dbReference type="KEGG" id="fad:CDH04_00280"/>
<evidence type="ECO:0000313" key="11">
    <source>
        <dbReference type="Proteomes" id="UP000681131"/>
    </source>
</evidence>
<proteinExistence type="inferred from homology"/>
<evidence type="ECO:0000256" key="2">
    <source>
        <dbReference type="ARBA" id="ARBA00009399"/>
    </source>
</evidence>
<gene>
    <name evidence="8" type="ORF">CDH04_00280</name>
    <name evidence="9" type="ORF">FZC43_00280</name>
</gene>
<comment type="similarity">
    <text evidence="2">Belongs to the GtrA family.</text>
</comment>
<dbReference type="Pfam" id="PF04138">
    <property type="entry name" value="GtrA_DPMS_TM"/>
    <property type="match status" value="1"/>
</dbReference>
<dbReference type="Proteomes" id="UP000251120">
    <property type="component" value="Chromosome"/>
</dbReference>
<feature type="transmembrane region" description="Helical" evidence="6">
    <location>
        <begin position="97"/>
        <end position="122"/>
    </location>
</feature>
<dbReference type="InterPro" id="IPR007267">
    <property type="entry name" value="GtrA_DPMS_TM"/>
</dbReference>
<reference evidence="9 11" key="2">
    <citation type="submission" date="2019-08" db="EMBL/GenBank/DDBJ databases">
        <title>Complete genome sequences of Francisella adeliensis (FSC1325 and FSC1326).</title>
        <authorList>
            <person name="Ohrman C."/>
            <person name="Uneklint I."/>
            <person name="Vallesi A."/>
            <person name="Karlsson L."/>
            <person name="Sjodin A."/>
        </authorList>
    </citation>
    <scope>NUCLEOTIDE SEQUENCE [LARGE SCALE GENOMIC DNA]</scope>
    <source>
        <strain evidence="9 11">FSC1325</strain>
    </source>
</reference>
<dbReference type="OrthoDB" id="8562382at2"/>
<keyword evidence="5 6" id="KW-0472">Membrane</keyword>
<evidence type="ECO:0000256" key="3">
    <source>
        <dbReference type="ARBA" id="ARBA00022692"/>
    </source>
</evidence>
<dbReference type="Proteomes" id="UP000681131">
    <property type="component" value="Chromosome"/>
</dbReference>
<organism evidence="8 10">
    <name type="scientific">Francisella adeliensis</name>
    <dbReference type="NCBI Taxonomy" id="2007306"/>
    <lineage>
        <taxon>Bacteria</taxon>
        <taxon>Pseudomonadati</taxon>
        <taxon>Pseudomonadota</taxon>
        <taxon>Gammaproteobacteria</taxon>
        <taxon>Thiotrichales</taxon>
        <taxon>Francisellaceae</taxon>
        <taxon>Francisella</taxon>
    </lineage>
</organism>
<keyword evidence="4 6" id="KW-1133">Transmembrane helix</keyword>
<reference evidence="8 10" key="1">
    <citation type="submission" date="2017-06" db="EMBL/GenBank/DDBJ databases">
        <title>Complete genome of Francisella adeliensis.</title>
        <authorList>
            <person name="Vallesi A."/>
            <person name="Sjodin A."/>
        </authorList>
    </citation>
    <scope>NUCLEOTIDE SEQUENCE [LARGE SCALE GENOMIC DNA]</scope>
    <source>
        <strain evidence="8 10">FDC440</strain>
    </source>
</reference>
<evidence type="ECO:0000256" key="5">
    <source>
        <dbReference type="ARBA" id="ARBA00023136"/>
    </source>
</evidence>
<dbReference type="InterPro" id="IPR051401">
    <property type="entry name" value="GtrA_CellWall_Glycosyl"/>
</dbReference>
<evidence type="ECO:0000313" key="10">
    <source>
        <dbReference type="Proteomes" id="UP000251120"/>
    </source>
</evidence>
<dbReference type="GO" id="GO:0005886">
    <property type="term" value="C:plasma membrane"/>
    <property type="evidence" value="ECO:0007669"/>
    <property type="project" value="TreeGrafter"/>
</dbReference>
<feature type="domain" description="GtrA/DPMS transmembrane" evidence="7">
    <location>
        <begin position="9"/>
        <end position="123"/>
    </location>
</feature>
<dbReference type="GO" id="GO:0000271">
    <property type="term" value="P:polysaccharide biosynthetic process"/>
    <property type="evidence" value="ECO:0007669"/>
    <property type="project" value="InterPro"/>
</dbReference>
<dbReference type="PANTHER" id="PTHR38459:SF1">
    <property type="entry name" value="PROPHAGE BACTOPRENOL-LINKED GLUCOSE TRANSLOCASE HOMOLOG"/>
    <property type="match status" value="1"/>
</dbReference>
<feature type="transmembrane region" description="Helical" evidence="6">
    <location>
        <begin position="73"/>
        <end position="91"/>
    </location>
</feature>
<dbReference type="AlphaFoldDB" id="A0A2Z4XX12"/>